<protein>
    <recommendedName>
        <fullName evidence="3">Asl1-like glycosyl hydrolase catalytic domain-containing protein</fullName>
    </recommendedName>
</protein>
<proteinExistence type="predicted"/>
<evidence type="ECO:0000313" key="2">
    <source>
        <dbReference type="EMBL" id="CAA9468775.1"/>
    </source>
</evidence>
<reference evidence="2" key="1">
    <citation type="submission" date="2020-02" db="EMBL/GenBank/DDBJ databases">
        <authorList>
            <person name="Meier V. D."/>
        </authorList>
    </citation>
    <scope>NUCLEOTIDE SEQUENCE</scope>
    <source>
        <strain evidence="2">AVDCRST_MAG13</strain>
    </source>
</reference>
<gene>
    <name evidence="2" type="ORF">AVDCRST_MAG13-281</name>
</gene>
<name>A0A6J4RAN1_9ACTN</name>
<keyword evidence="1" id="KW-0732">Signal</keyword>
<dbReference type="SUPFAM" id="SSF51445">
    <property type="entry name" value="(Trans)glycosidases"/>
    <property type="match status" value="1"/>
</dbReference>
<sequence>MRRVLLALLALLAAAFVLPSGAGAVTVGIADQKTSVFSDPLFQDLQLRQARLVVPWDVLSDPWQAQELDRWLQAARAANVTPLLTFGHSRREGLRKMRPTTTRLRKEFLRLRERYPWVTDWAAWNEPNHCSQPLCHRPVLAARYFDTIRRACPGCRVLAAEVLDMPNMVSWVRAFRRAAKVEPKLWGLHNYVDANRFRTEGTRKLLRATKGEIWFTETGGIVKRRTRVKVPLPESTAHAADATRWLFDRLVPLSRRITRVYLYHWSPSTRRDTWDSALVDLNGRPREALRVLRSRLMRIRAAQARRERERQVGAPSSPAPVV</sequence>
<feature type="chain" id="PRO_5026916956" description="Asl1-like glycosyl hydrolase catalytic domain-containing protein" evidence="1">
    <location>
        <begin position="25"/>
        <end position="322"/>
    </location>
</feature>
<evidence type="ECO:0000256" key="1">
    <source>
        <dbReference type="SAM" id="SignalP"/>
    </source>
</evidence>
<organism evidence="2">
    <name type="scientific">uncultured Solirubrobacteraceae bacterium</name>
    <dbReference type="NCBI Taxonomy" id="1162706"/>
    <lineage>
        <taxon>Bacteria</taxon>
        <taxon>Bacillati</taxon>
        <taxon>Actinomycetota</taxon>
        <taxon>Thermoleophilia</taxon>
        <taxon>Solirubrobacterales</taxon>
        <taxon>Solirubrobacteraceae</taxon>
        <taxon>environmental samples</taxon>
    </lineage>
</organism>
<feature type="signal peptide" evidence="1">
    <location>
        <begin position="1"/>
        <end position="24"/>
    </location>
</feature>
<feature type="non-terminal residue" evidence="2">
    <location>
        <position position="322"/>
    </location>
</feature>
<dbReference type="EMBL" id="CADCVO010000042">
    <property type="protein sequence ID" value="CAA9468775.1"/>
    <property type="molecule type" value="Genomic_DNA"/>
</dbReference>
<dbReference type="AlphaFoldDB" id="A0A6J4RAN1"/>
<evidence type="ECO:0008006" key="3">
    <source>
        <dbReference type="Google" id="ProtNLM"/>
    </source>
</evidence>
<dbReference type="Gene3D" id="3.20.20.80">
    <property type="entry name" value="Glycosidases"/>
    <property type="match status" value="1"/>
</dbReference>
<dbReference type="InterPro" id="IPR017853">
    <property type="entry name" value="GH"/>
</dbReference>
<accession>A0A6J4RAN1</accession>